<dbReference type="Gene3D" id="1.10.4190.10">
    <property type="entry name" value="Urease accessory protein UreF"/>
    <property type="match status" value="1"/>
</dbReference>
<dbReference type="HAMAP" id="MF_01385">
    <property type="entry name" value="UreF"/>
    <property type="match status" value="1"/>
</dbReference>
<evidence type="ECO:0000256" key="1">
    <source>
        <dbReference type="ARBA" id="ARBA00022988"/>
    </source>
</evidence>
<proteinExistence type="inferred from homology"/>
<gene>
    <name evidence="3 5" type="primary">ureF</name>
    <name evidence="5" type="ORF">Tfont_02280</name>
</gene>
<keyword evidence="4" id="KW-0732">Signal</keyword>
<name>A0A554XHZ7_9BURK</name>
<dbReference type="InterPro" id="IPR038277">
    <property type="entry name" value="UreF_sf"/>
</dbReference>
<comment type="caution">
    <text evidence="5">The sequence shown here is derived from an EMBL/GenBank/DDBJ whole genome shotgun (WGS) entry which is preliminary data.</text>
</comment>
<keyword evidence="1 3" id="KW-0996">Nickel insertion</keyword>
<sequence length="236" mass="25196">MSTPPVAASSTLLPLLWLASPALPVGAFSYSEGLEAAVEAGWVHDEASAGDWIEDQLHLSLARADLPATARAWSAARAGDAAALRALDDWVRHSRETAELRLQTEQIGHGLWAWLDSLDARPAGWWPHPTPPTQPVALGMALAVQAHPDTPLADALAAIAFGWAENAVQAAIKAVPLGQAAGQRILRRLVQQIPAAVDDACRRSHDADPLALQAYTPGLGVLSSRHETQYSRLFRS</sequence>
<comment type="function">
    <text evidence="3">Required for maturation of urease via the functional incorporation of the urease nickel metallocenter.</text>
</comment>
<organism evidence="5 6">
    <name type="scientific">Tepidimonas fonticaldi</name>
    <dbReference type="NCBI Taxonomy" id="1101373"/>
    <lineage>
        <taxon>Bacteria</taxon>
        <taxon>Pseudomonadati</taxon>
        <taxon>Pseudomonadota</taxon>
        <taxon>Betaproteobacteria</taxon>
        <taxon>Burkholderiales</taxon>
        <taxon>Tepidimonas</taxon>
    </lineage>
</organism>
<feature type="signal peptide" evidence="4">
    <location>
        <begin position="1"/>
        <end position="24"/>
    </location>
</feature>
<evidence type="ECO:0000313" key="6">
    <source>
        <dbReference type="Proteomes" id="UP000316388"/>
    </source>
</evidence>
<accession>A0A554XHZ7</accession>
<dbReference type="RefSeq" id="WP_260682371.1">
    <property type="nucleotide sequence ID" value="NZ_VJOO01000026.1"/>
</dbReference>
<dbReference type="PIRSF" id="PIRSF009467">
    <property type="entry name" value="Ureas_acces_UreF"/>
    <property type="match status" value="1"/>
</dbReference>
<reference evidence="5 6" key="1">
    <citation type="submission" date="2019-07" db="EMBL/GenBank/DDBJ databases">
        <title>Tepidimonas fonticaldi AT-A2 draft genome.</title>
        <authorList>
            <person name="Da Costa M.S."/>
            <person name="Froufe H.J.C."/>
            <person name="Egas C."/>
            <person name="Albuquerque L."/>
        </authorList>
    </citation>
    <scope>NUCLEOTIDE SEQUENCE [LARGE SCALE GENOMIC DNA]</scope>
    <source>
        <strain evidence="5 6">AT-A2</strain>
    </source>
</reference>
<keyword evidence="2 3" id="KW-0143">Chaperone</keyword>
<comment type="subcellular location">
    <subcellularLocation>
        <location evidence="3">Cytoplasm</location>
    </subcellularLocation>
</comment>
<feature type="chain" id="PRO_5022072408" description="Urease accessory protein UreF" evidence="4">
    <location>
        <begin position="25"/>
        <end position="236"/>
    </location>
</feature>
<comment type="similarity">
    <text evidence="3">Belongs to the UreF family.</text>
</comment>
<dbReference type="InterPro" id="IPR002639">
    <property type="entry name" value="UreF"/>
</dbReference>
<dbReference type="EMBL" id="VJOO01000026">
    <property type="protein sequence ID" value="TSE35452.1"/>
    <property type="molecule type" value="Genomic_DNA"/>
</dbReference>
<dbReference type="GO" id="GO:0016151">
    <property type="term" value="F:nickel cation binding"/>
    <property type="evidence" value="ECO:0007669"/>
    <property type="project" value="UniProtKB-UniRule"/>
</dbReference>
<evidence type="ECO:0000256" key="4">
    <source>
        <dbReference type="SAM" id="SignalP"/>
    </source>
</evidence>
<dbReference type="Proteomes" id="UP000316388">
    <property type="component" value="Unassembled WGS sequence"/>
</dbReference>
<dbReference type="AlphaFoldDB" id="A0A554XHZ7"/>
<comment type="subunit">
    <text evidence="3">UreD, UreF and UreG form a complex that acts as a GTP-hydrolysis-dependent molecular chaperone, activating the urease apoprotein by helping to assemble the nickel containing metallocenter of UreC. The UreE protein probably delivers the nickel.</text>
</comment>
<keyword evidence="3" id="KW-0963">Cytoplasm</keyword>
<evidence type="ECO:0000256" key="2">
    <source>
        <dbReference type="ARBA" id="ARBA00023186"/>
    </source>
</evidence>
<evidence type="ECO:0000256" key="3">
    <source>
        <dbReference type="HAMAP-Rule" id="MF_01385"/>
    </source>
</evidence>
<dbReference type="Pfam" id="PF01730">
    <property type="entry name" value="UreF"/>
    <property type="match status" value="1"/>
</dbReference>
<evidence type="ECO:0000313" key="5">
    <source>
        <dbReference type="EMBL" id="TSE35452.1"/>
    </source>
</evidence>
<protein>
    <recommendedName>
        <fullName evidence="3">Urease accessory protein UreF</fullName>
    </recommendedName>
</protein>
<dbReference type="PANTHER" id="PTHR33620">
    <property type="entry name" value="UREASE ACCESSORY PROTEIN F"/>
    <property type="match status" value="1"/>
</dbReference>
<dbReference type="GO" id="GO:0005737">
    <property type="term" value="C:cytoplasm"/>
    <property type="evidence" value="ECO:0007669"/>
    <property type="project" value="UniProtKB-SubCell"/>
</dbReference>
<dbReference type="PANTHER" id="PTHR33620:SF1">
    <property type="entry name" value="UREASE ACCESSORY PROTEIN F"/>
    <property type="match status" value="1"/>
</dbReference>